<sequence>MPWETMTNLTSDALVGHELEFWTPARSAHDISATSLPHLKYLKFEERNVCWEGHSDNPDVRSSFVRKLASLQPPLLRVVLAWLMLESEDILATLLAACPTIQELDLLGCGCPITDATLAVLAIHPPLRSLGLVCLGDVTDAAIASFIYARGYNLRSLGFGVRGAVGQALNAVRSHALNIEALDNQKCSELFPTHPSQLAFTPGNVQMMTDLFGSGSRADACVVQRAWDPAGRRRGSSLGSDRVARVVGVGAVMDAAAEWPQFQGCHVLRGLAYVAGSGL</sequence>
<dbReference type="AlphaFoldDB" id="A0A4P9W6B9"/>
<proteinExistence type="predicted"/>
<reference evidence="2" key="1">
    <citation type="journal article" date="2018" name="Nat. Microbiol.">
        <title>Leveraging single-cell genomics to expand the fungal tree of life.</title>
        <authorList>
            <person name="Ahrendt S.R."/>
            <person name="Quandt C.A."/>
            <person name="Ciobanu D."/>
            <person name="Clum A."/>
            <person name="Salamov A."/>
            <person name="Andreopoulos B."/>
            <person name="Cheng J.F."/>
            <person name="Woyke T."/>
            <person name="Pelin A."/>
            <person name="Henrissat B."/>
            <person name="Reynolds N.K."/>
            <person name="Benny G.L."/>
            <person name="Smith M.E."/>
            <person name="James T.Y."/>
            <person name="Grigoriev I.V."/>
        </authorList>
    </citation>
    <scope>NUCLEOTIDE SEQUENCE [LARGE SCALE GENOMIC DNA]</scope>
</reference>
<keyword evidence="2" id="KW-1185">Reference proteome</keyword>
<gene>
    <name evidence="1" type="ORF">BDK51DRAFT_44502</name>
</gene>
<evidence type="ECO:0000313" key="1">
    <source>
        <dbReference type="EMBL" id="RKO87854.1"/>
    </source>
</evidence>
<dbReference type="OrthoDB" id="10257471at2759"/>
<dbReference type="Proteomes" id="UP000269721">
    <property type="component" value="Unassembled WGS sequence"/>
</dbReference>
<accession>A0A4P9W6B9</accession>
<evidence type="ECO:0000313" key="2">
    <source>
        <dbReference type="Proteomes" id="UP000269721"/>
    </source>
</evidence>
<dbReference type="EMBL" id="KZ997117">
    <property type="protein sequence ID" value="RKO87854.1"/>
    <property type="molecule type" value="Genomic_DNA"/>
</dbReference>
<dbReference type="InterPro" id="IPR032675">
    <property type="entry name" value="LRR_dom_sf"/>
</dbReference>
<name>A0A4P9W6B9_9FUNG</name>
<evidence type="ECO:0008006" key="3">
    <source>
        <dbReference type="Google" id="ProtNLM"/>
    </source>
</evidence>
<dbReference type="SUPFAM" id="SSF52047">
    <property type="entry name" value="RNI-like"/>
    <property type="match status" value="1"/>
</dbReference>
<protein>
    <recommendedName>
        <fullName evidence="3">F-box domain-containing protein</fullName>
    </recommendedName>
</protein>
<organism evidence="1 2">
    <name type="scientific">Blyttiomyces helicus</name>
    <dbReference type="NCBI Taxonomy" id="388810"/>
    <lineage>
        <taxon>Eukaryota</taxon>
        <taxon>Fungi</taxon>
        <taxon>Fungi incertae sedis</taxon>
        <taxon>Chytridiomycota</taxon>
        <taxon>Chytridiomycota incertae sedis</taxon>
        <taxon>Chytridiomycetes</taxon>
        <taxon>Chytridiomycetes incertae sedis</taxon>
        <taxon>Blyttiomyces</taxon>
    </lineage>
</organism>
<dbReference type="Gene3D" id="3.80.10.10">
    <property type="entry name" value="Ribonuclease Inhibitor"/>
    <property type="match status" value="1"/>
</dbReference>